<dbReference type="PANTHER" id="PTHR42951">
    <property type="entry name" value="METALLO-BETA-LACTAMASE DOMAIN-CONTAINING"/>
    <property type="match status" value="1"/>
</dbReference>
<dbReference type="Gene3D" id="3.60.15.10">
    <property type="entry name" value="Ribonuclease Z/Hydroxyacylglutathione hydrolase-like"/>
    <property type="match status" value="1"/>
</dbReference>
<reference evidence="2 3" key="1">
    <citation type="journal article" date="2018" name="J. Microbiol.">
        <title>Bacillus spongiae sp. nov., isolated from sponge of Jeju Island.</title>
        <authorList>
            <person name="Lee G.E."/>
            <person name="Im W.T."/>
            <person name="Park J.S."/>
        </authorList>
    </citation>
    <scope>NUCLEOTIDE SEQUENCE [LARGE SCALE GENOMIC DNA]</scope>
    <source>
        <strain evidence="2 3">135PIL107-10</strain>
    </source>
</reference>
<gene>
    <name evidence="2" type="ORF">WAK64_06965</name>
</gene>
<comment type="caution">
    <text evidence="2">The sequence shown here is derived from an EMBL/GenBank/DDBJ whole genome shotgun (WGS) entry which is preliminary data.</text>
</comment>
<dbReference type="CDD" id="cd07726">
    <property type="entry name" value="ST1585-like_MBL-fold"/>
    <property type="match status" value="1"/>
</dbReference>
<accession>A0ABU8HBT8</accession>
<dbReference type="InterPro" id="IPR036866">
    <property type="entry name" value="RibonucZ/Hydroxyglut_hydro"/>
</dbReference>
<evidence type="ECO:0000313" key="3">
    <source>
        <dbReference type="Proteomes" id="UP001312865"/>
    </source>
</evidence>
<dbReference type="InterPro" id="IPR050855">
    <property type="entry name" value="NDM-1-like"/>
</dbReference>
<keyword evidence="3" id="KW-1185">Reference proteome</keyword>
<name>A0ABU8HBT8_9BACI</name>
<feature type="domain" description="Metallo-beta-lactamase" evidence="1">
    <location>
        <begin position="24"/>
        <end position="228"/>
    </location>
</feature>
<dbReference type="Proteomes" id="UP001312865">
    <property type="component" value="Unassembled WGS sequence"/>
</dbReference>
<organism evidence="2 3">
    <name type="scientific">Bacillus spongiae</name>
    <dbReference type="NCBI Taxonomy" id="2683610"/>
    <lineage>
        <taxon>Bacteria</taxon>
        <taxon>Bacillati</taxon>
        <taxon>Bacillota</taxon>
        <taxon>Bacilli</taxon>
        <taxon>Bacillales</taxon>
        <taxon>Bacillaceae</taxon>
        <taxon>Bacillus</taxon>
    </lineage>
</organism>
<dbReference type="PANTHER" id="PTHR42951:SF22">
    <property type="entry name" value="METALLO BETA-LACTAMASE SUPERFAMILY LIPOPROTEIN"/>
    <property type="match status" value="1"/>
</dbReference>
<dbReference type="SMART" id="SM00849">
    <property type="entry name" value="Lactamase_B"/>
    <property type="match status" value="1"/>
</dbReference>
<dbReference type="InterPro" id="IPR037482">
    <property type="entry name" value="ST1585_MBL-fold"/>
</dbReference>
<dbReference type="RefSeq" id="WP_336586225.1">
    <property type="nucleotide sequence ID" value="NZ_JBBAXC010000004.1"/>
</dbReference>
<evidence type="ECO:0000313" key="2">
    <source>
        <dbReference type="EMBL" id="MEI5906798.1"/>
    </source>
</evidence>
<protein>
    <submittedName>
        <fullName evidence="2">MBL fold metallo-hydrolase</fullName>
    </submittedName>
</protein>
<dbReference type="InterPro" id="IPR001279">
    <property type="entry name" value="Metallo-B-lactamas"/>
</dbReference>
<sequence length="320" mass="36132">MSLPTLLQEDIYLIDGLFLEMKERTGSYVIKSEKPTIIETCTSSSVPYILQGLSNLDLSPEEIEYIIVTHIHLDHAGGVGLLLQHCPNAKVVVHPKGARHLVDPTKLILGAKAVYGKHFNQLFDPIIPVKEENILIMNEEDELEIGEDRTLRFYDTPGHANHHFCIFDSKSKGIFSGDTLGSLYGELEKAGLFFSLPITSPNQYDPEKMLLSAMKLENLDPHFIYFGHYGMTRKVTDVFEHLRHWLPQFTEASINGLKKNTTDPIPSVKLELMEVVSNYLSTKGIPPTHPIYHILEMDMSLNAMGLVDYISKNHSHQIKP</sequence>
<proteinExistence type="predicted"/>
<evidence type="ECO:0000259" key="1">
    <source>
        <dbReference type="SMART" id="SM00849"/>
    </source>
</evidence>
<dbReference type="SUPFAM" id="SSF56281">
    <property type="entry name" value="Metallo-hydrolase/oxidoreductase"/>
    <property type="match status" value="1"/>
</dbReference>
<dbReference type="EMBL" id="JBBAXC010000004">
    <property type="protein sequence ID" value="MEI5906798.1"/>
    <property type="molecule type" value="Genomic_DNA"/>
</dbReference>
<dbReference type="Pfam" id="PF00753">
    <property type="entry name" value="Lactamase_B"/>
    <property type="match status" value="1"/>
</dbReference>